<evidence type="ECO:0000256" key="9">
    <source>
        <dbReference type="HAMAP-Rule" id="MF_00061"/>
    </source>
</evidence>
<dbReference type="InterPro" id="IPR006204">
    <property type="entry name" value="GHMP_kinase_N_dom"/>
</dbReference>
<accession>A0A517QT16</accession>
<keyword evidence="9" id="KW-0414">Isoprene biosynthesis</keyword>
<dbReference type="Pfam" id="PF00288">
    <property type="entry name" value="GHMP_kinases_N"/>
    <property type="match status" value="1"/>
</dbReference>
<dbReference type="PANTHER" id="PTHR43527:SF2">
    <property type="entry name" value="4-DIPHOSPHOCYTIDYL-2-C-METHYL-D-ERYTHRITOL KINASE, CHLOROPLASTIC"/>
    <property type="match status" value="1"/>
</dbReference>
<dbReference type="HAMAP" id="MF_00061">
    <property type="entry name" value="IspE"/>
    <property type="match status" value="1"/>
</dbReference>
<organism evidence="12 13">
    <name type="scientific">Thalassoglobus polymorphus</name>
    <dbReference type="NCBI Taxonomy" id="2527994"/>
    <lineage>
        <taxon>Bacteria</taxon>
        <taxon>Pseudomonadati</taxon>
        <taxon>Planctomycetota</taxon>
        <taxon>Planctomycetia</taxon>
        <taxon>Planctomycetales</taxon>
        <taxon>Planctomycetaceae</taxon>
        <taxon>Thalassoglobus</taxon>
    </lineage>
</organism>
<keyword evidence="6 9" id="KW-0418">Kinase</keyword>
<evidence type="ECO:0000256" key="3">
    <source>
        <dbReference type="ARBA" id="ARBA00017473"/>
    </source>
</evidence>
<dbReference type="InterPro" id="IPR013750">
    <property type="entry name" value="GHMP_kinase_C_dom"/>
</dbReference>
<dbReference type="PANTHER" id="PTHR43527">
    <property type="entry name" value="4-DIPHOSPHOCYTIDYL-2-C-METHYL-D-ERYTHRITOL KINASE, CHLOROPLASTIC"/>
    <property type="match status" value="1"/>
</dbReference>
<evidence type="ECO:0000256" key="5">
    <source>
        <dbReference type="ARBA" id="ARBA00022741"/>
    </source>
</evidence>
<evidence type="ECO:0000259" key="11">
    <source>
        <dbReference type="Pfam" id="PF08544"/>
    </source>
</evidence>
<evidence type="ECO:0000256" key="7">
    <source>
        <dbReference type="ARBA" id="ARBA00022840"/>
    </source>
</evidence>
<dbReference type="EC" id="2.7.1.148" evidence="2 9"/>
<comment type="function">
    <text evidence="9">Catalyzes the phosphorylation of the position 2 hydroxy group of 4-diphosphocytidyl-2C-methyl-D-erythritol.</text>
</comment>
<feature type="domain" description="GHMP kinase N-terminal" evidence="10">
    <location>
        <begin position="78"/>
        <end position="147"/>
    </location>
</feature>
<keyword evidence="7 9" id="KW-0067">ATP-binding</keyword>
<dbReference type="NCBIfam" id="TIGR00154">
    <property type="entry name" value="ispE"/>
    <property type="match status" value="1"/>
</dbReference>
<dbReference type="UniPathway" id="UPA00056">
    <property type="reaction ID" value="UER00094"/>
</dbReference>
<evidence type="ECO:0000256" key="4">
    <source>
        <dbReference type="ARBA" id="ARBA00022679"/>
    </source>
</evidence>
<dbReference type="KEGG" id="tpol:Mal48_40530"/>
<evidence type="ECO:0000313" key="13">
    <source>
        <dbReference type="Proteomes" id="UP000315724"/>
    </source>
</evidence>
<proteinExistence type="inferred from homology"/>
<dbReference type="Gene3D" id="3.30.70.890">
    <property type="entry name" value="GHMP kinase, C-terminal domain"/>
    <property type="match status" value="1"/>
</dbReference>
<dbReference type="GO" id="GO:0016114">
    <property type="term" value="P:terpenoid biosynthetic process"/>
    <property type="evidence" value="ECO:0007669"/>
    <property type="project" value="UniProtKB-UniRule"/>
</dbReference>
<evidence type="ECO:0000256" key="1">
    <source>
        <dbReference type="ARBA" id="ARBA00009684"/>
    </source>
</evidence>
<dbReference type="GO" id="GO:0005524">
    <property type="term" value="F:ATP binding"/>
    <property type="evidence" value="ECO:0007669"/>
    <property type="project" value="UniProtKB-UniRule"/>
</dbReference>
<dbReference type="Pfam" id="PF08544">
    <property type="entry name" value="GHMP_kinases_C"/>
    <property type="match status" value="1"/>
</dbReference>
<evidence type="ECO:0000256" key="6">
    <source>
        <dbReference type="ARBA" id="ARBA00022777"/>
    </source>
</evidence>
<dbReference type="InterPro" id="IPR014721">
    <property type="entry name" value="Ribsml_uS5_D2-typ_fold_subgr"/>
</dbReference>
<dbReference type="GO" id="GO:0019288">
    <property type="term" value="P:isopentenyl diphosphate biosynthetic process, methylerythritol 4-phosphate pathway"/>
    <property type="evidence" value="ECO:0007669"/>
    <property type="project" value="UniProtKB-UniRule"/>
</dbReference>
<dbReference type="GO" id="GO:0050515">
    <property type="term" value="F:4-(cytidine 5'-diphospho)-2-C-methyl-D-erythritol kinase activity"/>
    <property type="evidence" value="ECO:0007669"/>
    <property type="project" value="UniProtKB-UniRule"/>
</dbReference>
<name>A0A517QT16_9PLAN</name>
<gene>
    <name evidence="9 12" type="primary">ispE</name>
    <name evidence="12" type="ORF">Mal48_40530</name>
</gene>
<evidence type="ECO:0000259" key="10">
    <source>
        <dbReference type="Pfam" id="PF00288"/>
    </source>
</evidence>
<evidence type="ECO:0000256" key="2">
    <source>
        <dbReference type="ARBA" id="ARBA00012052"/>
    </source>
</evidence>
<dbReference type="SUPFAM" id="SSF55060">
    <property type="entry name" value="GHMP Kinase, C-terminal domain"/>
    <property type="match status" value="1"/>
</dbReference>
<dbReference type="AlphaFoldDB" id="A0A517QT16"/>
<sequence>MRTRRDNSSLIVQVPAKINLSLRILGRRDDGFHDLETLMVSVRMYDSIRFDLQESPLVQLTSTSLLPNEKPLPNDDRNLIIQAAQLLQRTTETRSGAIIHLNKRIPSEAGMGGGSSDAAATLVALNQLWELNLSQEKLHQLAASLGSDLNFFLDSNVAAICTGRGEIVTPVRVKRPLHFVIVKPQSGLSTADVFKHWTAHSSPETPHHDEIVQALESGGLSQISWLVTNSLQGSARNLSREIEKSLELLDQHDIVVSGMTGSGSACFGLCRSRKSANRVARKIQSLGVMESWAVTSGV</sequence>
<dbReference type="SUPFAM" id="SSF54211">
    <property type="entry name" value="Ribosomal protein S5 domain 2-like"/>
    <property type="match status" value="1"/>
</dbReference>
<dbReference type="OrthoDB" id="9809438at2"/>
<dbReference type="PIRSF" id="PIRSF010376">
    <property type="entry name" value="IspE"/>
    <property type="match status" value="1"/>
</dbReference>
<dbReference type="InterPro" id="IPR020568">
    <property type="entry name" value="Ribosomal_Su5_D2-typ_SF"/>
</dbReference>
<evidence type="ECO:0000313" key="12">
    <source>
        <dbReference type="EMBL" id="QDT34781.1"/>
    </source>
</evidence>
<feature type="binding site" evidence="9">
    <location>
        <begin position="106"/>
        <end position="116"/>
    </location>
    <ligand>
        <name>ATP</name>
        <dbReference type="ChEBI" id="CHEBI:30616"/>
    </ligand>
</feature>
<dbReference type="RefSeq" id="WP_145203250.1">
    <property type="nucleotide sequence ID" value="NZ_CP036267.1"/>
</dbReference>
<feature type="active site" evidence="9">
    <location>
        <position position="148"/>
    </location>
</feature>
<dbReference type="InterPro" id="IPR004424">
    <property type="entry name" value="IspE"/>
</dbReference>
<comment type="catalytic activity">
    <reaction evidence="9">
        <text>4-CDP-2-C-methyl-D-erythritol + ATP = 4-CDP-2-C-methyl-D-erythritol 2-phosphate + ADP + H(+)</text>
        <dbReference type="Rhea" id="RHEA:18437"/>
        <dbReference type="ChEBI" id="CHEBI:15378"/>
        <dbReference type="ChEBI" id="CHEBI:30616"/>
        <dbReference type="ChEBI" id="CHEBI:57823"/>
        <dbReference type="ChEBI" id="CHEBI:57919"/>
        <dbReference type="ChEBI" id="CHEBI:456216"/>
        <dbReference type="EC" id="2.7.1.148"/>
    </reaction>
</comment>
<dbReference type="InterPro" id="IPR036554">
    <property type="entry name" value="GHMP_kinase_C_sf"/>
</dbReference>
<keyword evidence="5 9" id="KW-0547">Nucleotide-binding</keyword>
<keyword evidence="13" id="KW-1185">Reference proteome</keyword>
<reference evidence="12 13" key="1">
    <citation type="submission" date="2019-02" db="EMBL/GenBank/DDBJ databases">
        <title>Deep-cultivation of Planctomycetes and their phenomic and genomic characterization uncovers novel biology.</title>
        <authorList>
            <person name="Wiegand S."/>
            <person name="Jogler M."/>
            <person name="Boedeker C."/>
            <person name="Pinto D."/>
            <person name="Vollmers J."/>
            <person name="Rivas-Marin E."/>
            <person name="Kohn T."/>
            <person name="Peeters S.H."/>
            <person name="Heuer A."/>
            <person name="Rast P."/>
            <person name="Oberbeckmann S."/>
            <person name="Bunk B."/>
            <person name="Jeske O."/>
            <person name="Meyerdierks A."/>
            <person name="Storesund J.E."/>
            <person name="Kallscheuer N."/>
            <person name="Luecker S."/>
            <person name="Lage O.M."/>
            <person name="Pohl T."/>
            <person name="Merkel B.J."/>
            <person name="Hornburger P."/>
            <person name="Mueller R.-W."/>
            <person name="Bruemmer F."/>
            <person name="Labrenz M."/>
            <person name="Spormann A.M."/>
            <person name="Op den Camp H."/>
            <person name="Overmann J."/>
            <person name="Amann R."/>
            <person name="Jetten M.S.M."/>
            <person name="Mascher T."/>
            <person name="Medema M.H."/>
            <person name="Devos D.P."/>
            <person name="Kaster A.-K."/>
            <person name="Ovreas L."/>
            <person name="Rohde M."/>
            <person name="Galperin M.Y."/>
            <person name="Jogler C."/>
        </authorList>
    </citation>
    <scope>NUCLEOTIDE SEQUENCE [LARGE SCALE GENOMIC DNA]</scope>
    <source>
        <strain evidence="12 13">Mal48</strain>
    </source>
</reference>
<comment type="similarity">
    <text evidence="1 9">Belongs to the GHMP kinase family. IspE subfamily.</text>
</comment>
<feature type="active site" evidence="9">
    <location>
        <position position="17"/>
    </location>
</feature>
<evidence type="ECO:0000256" key="8">
    <source>
        <dbReference type="ARBA" id="ARBA00032554"/>
    </source>
</evidence>
<dbReference type="EMBL" id="CP036267">
    <property type="protein sequence ID" value="QDT34781.1"/>
    <property type="molecule type" value="Genomic_DNA"/>
</dbReference>
<keyword evidence="4 9" id="KW-0808">Transferase</keyword>
<dbReference type="Proteomes" id="UP000315724">
    <property type="component" value="Chromosome"/>
</dbReference>
<feature type="domain" description="GHMP kinase C-terminal" evidence="11">
    <location>
        <begin position="220"/>
        <end position="286"/>
    </location>
</feature>
<dbReference type="Gene3D" id="3.30.230.10">
    <property type="match status" value="1"/>
</dbReference>
<dbReference type="NCBIfam" id="NF011202">
    <property type="entry name" value="PRK14608.1"/>
    <property type="match status" value="1"/>
</dbReference>
<protein>
    <recommendedName>
        <fullName evidence="3 9">4-diphosphocytidyl-2-C-methyl-D-erythritol kinase</fullName>
        <shortName evidence="9">CMK</shortName>
        <ecNumber evidence="2 9">2.7.1.148</ecNumber>
    </recommendedName>
    <alternativeName>
        <fullName evidence="8 9">4-(cytidine-5'-diphospho)-2-C-methyl-D-erythritol kinase</fullName>
    </alternativeName>
</protein>
<comment type="pathway">
    <text evidence="9">Isoprenoid biosynthesis; isopentenyl diphosphate biosynthesis via DXP pathway; isopentenyl diphosphate from 1-deoxy-D-xylulose 5-phosphate: step 3/6.</text>
</comment>